<keyword evidence="2" id="KW-0813">Transport</keyword>
<dbReference type="STRING" id="461836.A0A0L0DSN3"/>
<keyword evidence="14" id="KW-1185">Reference proteome</keyword>
<dbReference type="GO" id="GO:0005886">
    <property type="term" value="C:plasma membrane"/>
    <property type="evidence" value="ECO:0007669"/>
    <property type="project" value="UniProtKB-SubCell"/>
</dbReference>
<evidence type="ECO:0000256" key="9">
    <source>
        <dbReference type="ARBA" id="ARBA00023201"/>
    </source>
</evidence>
<evidence type="ECO:0000313" key="14">
    <source>
        <dbReference type="Proteomes" id="UP000054408"/>
    </source>
</evidence>
<protein>
    <submittedName>
        <fullName evidence="13">Cyclic nucleotide-binding protein</fullName>
    </submittedName>
</protein>
<organism evidence="13 14">
    <name type="scientific">Thecamonas trahens ATCC 50062</name>
    <dbReference type="NCBI Taxonomy" id="461836"/>
    <lineage>
        <taxon>Eukaryota</taxon>
        <taxon>Apusozoa</taxon>
        <taxon>Apusomonadida</taxon>
        <taxon>Apusomonadidae</taxon>
        <taxon>Thecamonas</taxon>
    </lineage>
</organism>
<feature type="transmembrane region" description="Helical" evidence="11">
    <location>
        <begin position="136"/>
        <end position="159"/>
    </location>
</feature>
<dbReference type="GO" id="GO:0015385">
    <property type="term" value="F:sodium:proton antiporter activity"/>
    <property type="evidence" value="ECO:0007669"/>
    <property type="project" value="InterPro"/>
</dbReference>
<dbReference type="PANTHER" id="PTHR10110:SF86">
    <property type="entry name" value="SODIUM_HYDROGEN EXCHANGER 7"/>
    <property type="match status" value="1"/>
</dbReference>
<feature type="region of interest" description="Disordered" evidence="10">
    <location>
        <begin position="1196"/>
        <end position="1249"/>
    </location>
</feature>
<keyword evidence="6" id="KW-0915">Sodium</keyword>
<accession>A0A0L0DSN3</accession>
<dbReference type="OrthoDB" id="5597383at2759"/>
<proteinExistence type="predicted"/>
<evidence type="ECO:0000256" key="11">
    <source>
        <dbReference type="SAM" id="Phobius"/>
    </source>
</evidence>
<dbReference type="GeneID" id="25568963"/>
<dbReference type="GO" id="GO:0051453">
    <property type="term" value="P:regulation of intracellular pH"/>
    <property type="evidence" value="ECO:0007669"/>
    <property type="project" value="TreeGrafter"/>
</dbReference>
<feature type="compositionally biased region" description="Low complexity" evidence="10">
    <location>
        <begin position="1196"/>
        <end position="1211"/>
    </location>
</feature>
<reference evidence="13 14" key="1">
    <citation type="submission" date="2010-05" db="EMBL/GenBank/DDBJ databases">
        <title>The Genome Sequence of Thecamonas trahens ATCC 50062.</title>
        <authorList>
            <consortium name="The Broad Institute Genome Sequencing Platform"/>
            <person name="Russ C."/>
            <person name="Cuomo C."/>
            <person name="Shea T."/>
            <person name="Young S.K."/>
            <person name="Zeng Q."/>
            <person name="Koehrsen M."/>
            <person name="Haas B."/>
            <person name="Borodovsky M."/>
            <person name="Guigo R."/>
            <person name="Alvarado L."/>
            <person name="Berlin A."/>
            <person name="Bochicchio J."/>
            <person name="Borenstein D."/>
            <person name="Chapman S."/>
            <person name="Chen Z."/>
            <person name="Freedman E."/>
            <person name="Gellesch M."/>
            <person name="Goldberg J."/>
            <person name="Griggs A."/>
            <person name="Gujja S."/>
            <person name="Heilman E."/>
            <person name="Heiman D."/>
            <person name="Hepburn T."/>
            <person name="Howarth C."/>
            <person name="Jen D."/>
            <person name="Larson L."/>
            <person name="Mehta T."/>
            <person name="Park D."/>
            <person name="Pearson M."/>
            <person name="Roberts A."/>
            <person name="Saif S."/>
            <person name="Shenoy N."/>
            <person name="Sisk P."/>
            <person name="Stolte C."/>
            <person name="Sykes S."/>
            <person name="Thomson T."/>
            <person name="Walk T."/>
            <person name="White J."/>
            <person name="Yandava C."/>
            <person name="Burger G."/>
            <person name="Gray M.W."/>
            <person name="Holland P.W.H."/>
            <person name="King N."/>
            <person name="Lang F.B.F."/>
            <person name="Roger A.J."/>
            <person name="Ruiz-Trillo I."/>
            <person name="Lander E."/>
            <person name="Nusbaum C."/>
        </authorList>
    </citation>
    <scope>NUCLEOTIDE SEQUENCE [LARGE SCALE GENOMIC DNA]</scope>
    <source>
        <strain evidence="13 14">ATCC 50062</strain>
    </source>
</reference>
<dbReference type="OMA" id="YVENDFR"/>
<keyword evidence="7" id="KW-0406">Ion transport</keyword>
<dbReference type="AlphaFoldDB" id="A0A0L0DSN3"/>
<gene>
    <name evidence="13" type="ORF">AMSG_10844</name>
</gene>
<dbReference type="GO" id="GO:0015386">
    <property type="term" value="F:potassium:proton antiporter activity"/>
    <property type="evidence" value="ECO:0007669"/>
    <property type="project" value="TreeGrafter"/>
</dbReference>
<feature type="region of interest" description="Disordered" evidence="10">
    <location>
        <begin position="642"/>
        <end position="688"/>
    </location>
</feature>
<dbReference type="InterPro" id="IPR006153">
    <property type="entry name" value="Cation/H_exchanger_TM"/>
</dbReference>
<evidence type="ECO:0000256" key="6">
    <source>
        <dbReference type="ARBA" id="ARBA00023053"/>
    </source>
</evidence>
<feature type="transmembrane region" description="Helical" evidence="11">
    <location>
        <begin position="360"/>
        <end position="379"/>
    </location>
</feature>
<dbReference type="PANTHER" id="PTHR10110">
    <property type="entry name" value="SODIUM/HYDROGEN EXCHANGER"/>
    <property type="match status" value="1"/>
</dbReference>
<evidence type="ECO:0000256" key="7">
    <source>
        <dbReference type="ARBA" id="ARBA00023065"/>
    </source>
</evidence>
<feature type="region of interest" description="Disordered" evidence="10">
    <location>
        <begin position="550"/>
        <end position="627"/>
    </location>
</feature>
<evidence type="ECO:0000256" key="10">
    <source>
        <dbReference type="SAM" id="MobiDB-lite"/>
    </source>
</evidence>
<evidence type="ECO:0000256" key="8">
    <source>
        <dbReference type="ARBA" id="ARBA00023136"/>
    </source>
</evidence>
<feature type="transmembrane region" description="Helical" evidence="11">
    <location>
        <begin position="272"/>
        <end position="303"/>
    </location>
</feature>
<keyword evidence="3" id="KW-1003">Cell membrane</keyword>
<keyword evidence="9" id="KW-0739">Sodium transport</keyword>
<feature type="transmembrane region" description="Helical" evidence="11">
    <location>
        <begin position="71"/>
        <end position="87"/>
    </location>
</feature>
<dbReference type="GO" id="GO:0098719">
    <property type="term" value="P:sodium ion import across plasma membrane"/>
    <property type="evidence" value="ECO:0007669"/>
    <property type="project" value="TreeGrafter"/>
</dbReference>
<feature type="transmembrane region" description="Helical" evidence="11">
    <location>
        <begin position="429"/>
        <end position="448"/>
    </location>
</feature>
<keyword evidence="8 11" id="KW-0472">Membrane</keyword>
<dbReference type="EMBL" id="GL349497">
    <property type="protein sequence ID" value="KNC55217.1"/>
    <property type="molecule type" value="Genomic_DNA"/>
</dbReference>
<feature type="compositionally biased region" description="Polar residues" evidence="10">
    <location>
        <begin position="615"/>
        <end position="627"/>
    </location>
</feature>
<evidence type="ECO:0000256" key="2">
    <source>
        <dbReference type="ARBA" id="ARBA00022448"/>
    </source>
</evidence>
<evidence type="ECO:0000256" key="1">
    <source>
        <dbReference type="ARBA" id="ARBA00004651"/>
    </source>
</evidence>
<dbReference type="eggNOG" id="KOG1965">
    <property type="taxonomic scope" value="Eukaryota"/>
</dbReference>
<feature type="compositionally biased region" description="Acidic residues" evidence="10">
    <location>
        <begin position="1117"/>
        <end position="1126"/>
    </location>
</feature>
<dbReference type="Gene3D" id="6.10.140.1330">
    <property type="match status" value="1"/>
</dbReference>
<feature type="transmembrane region" description="Helical" evidence="11">
    <location>
        <begin position="41"/>
        <end position="59"/>
    </location>
</feature>
<sequence length="1249" mass="136981">MSLTALAEHGVSLLVTRSGGNETLSASAVEHASHSSGIESSLLFVILCVLIGSLVKSYLASSVVPELAKPPYTLMLFLLGFAFGTVAHLDNFLSHAFAAAERTDPHLILFMLLPPLLYESAVGIRFHVLWRVKEQVIILASVGVIIALVLTTIIFRYVFVSYSSWSLSHVLLLSSILCATDPVAVVAALKELGAPATLSTLIEGESLLNDGSAFVLFLLFKDMAGGVTPTFWSVVGQFLQLVLGGVLFGVLTSILVFIWLKIIYNHPLIEIPVILVGVFGTFYVAEALLHVSGVLATVMFGFMMSNRFKYTLSPAVIEMNEAVWTQLAHIAETVIFVMGGIIVYDKIINHGDLASDYRHWLWLLLLYLVLHLVRATMVGLLEPLLRQLGYGFTFKQGAVLTYGGLRGAVSLTLGLLVESDLNIDRDVRFVVNFHVAGIVFMTLFINGWTTSFVYNKLQLYPPDRFQRAILRKTIEYLEEYAEREWSDLKHEWYYADADWPKVRAIVPDFRNIQMSKTSPAFSMHPPSISKIYKSMTPAFVFSTLPSHAHGATGDDGGSPGSFYDSSSSHDRRSSRRPPGYRGPDSGNYAPDAVPYSAVPHSGLPPHMNESPARPGNNNAGLTRTGSGAYSPVAQGIATANARAVGSGPGGIHRARARTQGRSQGLHGSAGSVPAEPVAESGPTAEGGVARPAADVMGAALSSVMDDACQIAGEEQQELLLSYSSASSARIPGVDSVLAAATLPAWHGGEHDAEEQFEEASGEVPFQVSRTLRPGAAGLPVYSSYSYSDDAYSYTARGQQWPPPGVTGVHGTGFAPPENPSAQGVTFNALARTASTRELKEDRVKVRHSTATISTHSLRFRETTHGTSADTMSMHERAKYEAQLYQTYFNATRSHYEHQFEEGIIGDSAMHRLLEAVDRASECRLNKRKSSDFALIHPALVEWKFIKKTLKVPKWVRLLARLPMGWLLGHFMLYNFVWNRLETLHGYVRAHEYITPHFPPDIAAEFSEVMLVARSEIRDFTRRHIEISTVAQTLMAARILLQYKREKIKELGFAGAFTARDTEQLLHVIDQQVDTLVGFHPWPHHILTSGSAVSDEDRGSLPHVPSVTSHRPTPGSGEDLDSDDEPASDSGEAHLQPRSIARLRTMPSCELNRSSGTFVQGIMYSSAINLPTEPMPERSGSGSGSVTYSYSRPYSYSDYGSRSQSSGRYPPYVSHDDSLQQIPEQNNRSRVEDRLREEKNRGAILPMPAT</sequence>
<feature type="transmembrane region" description="Helical" evidence="11">
    <location>
        <begin position="238"/>
        <end position="260"/>
    </location>
</feature>
<feature type="compositionally biased region" description="Basic and acidic residues" evidence="10">
    <location>
        <begin position="1226"/>
        <end position="1240"/>
    </location>
</feature>
<feature type="transmembrane region" description="Helical" evidence="11">
    <location>
        <begin position="107"/>
        <end position="124"/>
    </location>
</feature>
<feature type="region of interest" description="Disordered" evidence="10">
    <location>
        <begin position="1089"/>
        <end position="1140"/>
    </location>
</feature>
<comment type="subcellular location">
    <subcellularLocation>
        <location evidence="1">Cell membrane</location>
        <topology evidence="1">Multi-pass membrane protein</topology>
    </subcellularLocation>
</comment>
<dbReference type="RefSeq" id="XP_013753147.1">
    <property type="nucleotide sequence ID" value="XM_013897693.1"/>
</dbReference>
<evidence type="ECO:0000256" key="3">
    <source>
        <dbReference type="ARBA" id="ARBA00022475"/>
    </source>
</evidence>
<evidence type="ECO:0000256" key="4">
    <source>
        <dbReference type="ARBA" id="ARBA00022692"/>
    </source>
</evidence>
<evidence type="ECO:0000256" key="5">
    <source>
        <dbReference type="ARBA" id="ARBA00022989"/>
    </source>
</evidence>
<keyword evidence="5 11" id="KW-1133">Transmembrane helix</keyword>
<dbReference type="Pfam" id="PF00999">
    <property type="entry name" value="Na_H_Exchanger"/>
    <property type="match status" value="1"/>
</dbReference>
<feature type="compositionally biased region" description="Low complexity" evidence="10">
    <location>
        <begin position="576"/>
        <end position="586"/>
    </location>
</feature>
<evidence type="ECO:0000313" key="13">
    <source>
        <dbReference type="EMBL" id="KNC55217.1"/>
    </source>
</evidence>
<feature type="transmembrane region" description="Helical" evidence="11">
    <location>
        <begin position="399"/>
        <end position="417"/>
    </location>
</feature>
<name>A0A0L0DSN3_THETB</name>
<evidence type="ECO:0000259" key="12">
    <source>
        <dbReference type="Pfam" id="PF00999"/>
    </source>
</evidence>
<keyword evidence="4 11" id="KW-0812">Transmembrane</keyword>
<feature type="domain" description="Cation/H+ exchanger transmembrane" evidence="12">
    <location>
        <begin position="67"/>
        <end position="454"/>
    </location>
</feature>
<feature type="transmembrane region" description="Helical" evidence="11">
    <location>
        <begin position="323"/>
        <end position="348"/>
    </location>
</feature>
<dbReference type="Proteomes" id="UP000054408">
    <property type="component" value="Unassembled WGS sequence"/>
</dbReference>
<dbReference type="InterPro" id="IPR018422">
    <property type="entry name" value="Cation/H_exchanger_CPA1"/>
</dbReference>